<accession>A0A843WEN9</accession>
<dbReference type="PANTHER" id="PTHR15863:SF2">
    <property type="entry name" value="MRN COMPLEX-INTERACTING PROTEIN"/>
    <property type="match status" value="1"/>
</dbReference>
<dbReference type="OrthoDB" id="5960226at2759"/>
<dbReference type="AlphaFoldDB" id="A0A843WEN9"/>
<comment type="caution">
    <text evidence="3">The sequence shown here is derived from an EMBL/GenBank/DDBJ whole genome shotgun (WGS) entry which is preliminary data.</text>
</comment>
<dbReference type="GO" id="GO:0005634">
    <property type="term" value="C:nucleus"/>
    <property type="evidence" value="ECO:0007669"/>
    <property type="project" value="TreeGrafter"/>
</dbReference>
<dbReference type="GO" id="GO:0007095">
    <property type="term" value="P:mitotic G2 DNA damage checkpoint signaling"/>
    <property type="evidence" value="ECO:0007669"/>
    <property type="project" value="TreeGrafter"/>
</dbReference>
<organism evidence="3 4">
    <name type="scientific">Colocasia esculenta</name>
    <name type="common">Wild taro</name>
    <name type="synonym">Arum esculentum</name>
    <dbReference type="NCBI Taxonomy" id="4460"/>
    <lineage>
        <taxon>Eukaryota</taxon>
        <taxon>Viridiplantae</taxon>
        <taxon>Streptophyta</taxon>
        <taxon>Embryophyta</taxon>
        <taxon>Tracheophyta</taxon>
        <taxon>Spermatophyta</taxon>
        <taxon>Magnoliopsida</taxon>
        <taxon>Liliopsida</taxon>
        <taxon>Araceae</taxon>
        <taxon>Aroideae</taxon>
        <taxon>Colocasieae</taxon>
        <taxon>Colocasia</taxon>
    </lineage>
</organism>
<dbReference type="GO" id="GO:0003682">
    <property type="term" value="F:chromatin binding"/>
    <property type="evidence" value="ECO:0007669"/>
    <property type="project" value="TreeGrafter"/>
</dbReference>
<proteinExistence type="predicted"/>
<name>A0A843WEN9_COLES</name>
<dbReference type="EMBL" id="NMUH01002883">
    <property type="protein sequence ID" value="MQM02594.1"/>
    <property type="molecule type" value="Genomic_DNA"/>
</dbReference>
<dbReference type="Proteomes" id="UP000652761">
    <property type="component" value="Unassembled WGS sequence"/>
</dbReference>
<feature type="domain" description="MRN complex-interacting protein N-terminal" evidence="2">
    <location>
        <begin position="10"/>
        <end position="70"/>
    </location>
</feature>
<gene>
    <name evidence="3" type="ORF">Taro_035366</name>
</gene>
<dbReference type="InterPro" id="IPR049472">
    <property type="entry name" value="MRNIP_N"/>
</dbReference>
<sequence>MTTQQAFIALQCCQCSTMQVKQQKRSSNKWVCAVCNQRQSVRKIFARSCLARDVRGFVQRFNMSRMTAGETDGGVPAQIGDDVEASPPPVDVGWCRPRRTDWSEYLDPDDGESTADALSEAISDYPGAVTDLPTEIVRRSFQKREPIINPRKTVLKDAFKPSSSKRKLARSPQPRLQVPESVDWKKRPKVAPADSSKWSEYLQEDPAETHERMDPPEPYARWGADGDGDGQPNHTRFEEEVHPDFL</sequence>
<evidence type="ECO:0000313" key="4">
    <source>
        <dbReference type="Proteomes" id="UP000652761"/>
    </source>
</evidence>
<keyword evidence="4" id="KW-1185">Reference proteome</keyword>
<dbReference type="Pfam" id="PF15749">
    <property type="entry name" value="MRNIP"/>
    <property type="match status" value="1"/>
</dbReference>
<feature type="region of interest" description="Disordered" evidence="1">
    <location>
        <begin position="182"/>
        <end position="246"/>
    </location>
</feature>
<evidence type="ECO:0000313" key="3">
    <source>
        <dbReference type="EMBL" id="MQM02594.1"/>
    </source>
</evidence>
<feature type="compositionally biased region" description="Basic and acidic residues" evidence="1">
    <location>
        <begin position="235"/>
        <end position="246"/>
    </location>
</feature>
<protein>
    <recommendedName>
        <fullName evidence="2">MRN complex-interacting protein N-terminal domain-containing protein</fullName>
    </recommendedName>
</protein>
<dbReference type="InterPro" id="IPR032739">
    <property type="entry name" value="MRNIP"/>
</dbReference>
<evidence type="ECO:0000256" key="1">
    <source>
        <dbReference type="SAM" id="MobiDB-lite"/>
    </source>
</evidence>
<dbReference type="PANTHER" id="PTHR15863">
    <property type="entry name" value="MRN COMPLEX-INTERACTING PROTEIN"/>
    <property type="match status" value="1"/>
</dbReference>
<feature type="region of interest" description="Disordered" evidence="1">
    <location>
        <begin position="69"/>
        <end position="92"/>
    </location>
</feature>
<evidence type="ECO:0000259" key="2">
    <source>
        <dbReference type="Pfam" id="PF15749"/>
    </source>
</evidence>
<reference evidence="3" key="1">
    <citation type="submission" date="2017-07" db="EMBL/GenBank/DDBJ databases">
        <title>Taro Niue Genome Assembly and Annotation.</title>
        <authorList>
            <person name="Atibalentja N."/>
            <person name="Keating K."/>
            <person name="Fields C.J."/>
        </authorList>
    </citation>
    <scope>NUCLEOTIDE SEQUENCE</scope>
    <source>
        <strain evidence="3">Niue_2</strain>
        <tissue evidence="3">Leaf</tissue>
    </source>
</reference>